<sequence>MQCYINCATLLDYSPPIIIEEFLVSELHFSQRINDWHQQHGRKTLPWQLDKSLYKTWVSEVMLQQTQVATVIPYFNKFMRSFPSISYLANAPIDEVLHHWTGLGYYARARNLHKAAQIVRDQFDGKFPEEFDDVIALPGIGRSTAGAVLSLTLNKHFSILDGNVKRVLTRHQKIEGWTGEKKVENQLWTLADKLTPKTDTKVFNQAMMDMGAMICTRSKPKCDQCPVSTDCLALADDSMTAYPTPKSKKKIPTKTAVMLVLRNKQKSIQLIQRPPTGIWGGLWCFPEFIDSESALNSLKEIGITDYQATELATFRHTFSHYHFDISPILVEFSQQETEQIMEHNGQLWYNLQQPQKVGLAAATKKILNTVTKITHKE</sequence>
<keyword evidence="7" id="KW-0479">Metal-binding</keyword>
<dbReference type="EC" id="3.2.2.31" evidence="4 14"/>
<feature type="domain" description="HhH-GPD" evidence="15">
    <location>
        <begin position="62"/>
        <end position="213"/>
    </location>
</feature>
<dbReference type="InterPro" id="IPR044298">
    <property type="entry name" value="MIG/MutY"/>
</dbReference>
<evidence type="ECO:0000256" key="12">
    <source>
        <dbReference type="ARBA" id="ARBA00023204"/>
    </source>
</evidence>
<dbReference type="PANTHER" id="PTHR42944">
    <property type="entry name" value="ADENINE DNA GLYCOSYLASE"/>
    <property type="match status" value="1"/>
</dbReference>
<gene>
    <name evidence="16" type="primary">mutY</name>
    <name evidence="16" type="ORF">V6255_07630</name>
</gene>
<comment type="function">
    <text evidence="2">Adenine glycosylase active on G-A mispairs. MutY also corrects error-prone DNA synthesis past GO lesions which are due to the oxidatively damaged form of guanine: 7,8-dihydro-8-oxoguanine (8-oxo-dGTP).</text>
</comment>
<dbReference type="InterPro" id="IPR004035">
    <property type="entry name" value="Endouclease-III_FeS-bd_BS"/>
</dbReference>
<keyword evidence="17" id="KW-1185">Reference proteome</keyword>
<dbReference type="Pfam" id="PF14815">
    <property type="entry name" value="NUDIX_4"/>
    <property type="match status" value="1"/>
</dbReference>
<evidence type="ECO:0000256" key="5">
    <source>
        <dbReference type="ARBA" id="ARBA00022023"/>
    </source>
</evidence>
<dbReference type="Gene3D" id="1.10.340.30">
    <property type="entry name" value="Hypothetical protein, domain 2"/>
    <property type="match status" value="1"/>
</dbReference>
<dbReference type="InterPro" id="IPR029119">
    <property type="entry name" value="MutY_C"/>
</dbReference>
<protein>
    <recommendedName>
        <fullName evidence="5 14">Adenine DNA glycosylase</fullName>
        <ecNumber evidence="4 14">3.2.2.31</ecNumber>
    </recommendedName>
</protein>
<keyword evidence="13 14" id="KW-0326">Glycosidase</keyword>
<comment type="caution">
    <text evidence="16">The sequence shown here is derived from an EMBL/GenBank/DDBJ whole genome shotgun (WGS) entry which is preliminary data.</text>
</comment>
<dbReference type="NCBIfam" id="NF008132">
    <property type="entry name" value="PRK10880.1"/>
    <property type="match status" value="1"/>
</dbReference>
<evidence type="ECO:0000256" key="9">
    <source>
        <dbReference type="ARBA" id="ARBA00022801"/>
    </source>
</evidence>
<proteinExistence type="inferred from homology"/>
<reference evidence="16 17" key="1">
    <citation type="submission" date="2024-02" db="EMBL/GenBank/DDBJ databases">
        <title>Bacteria isolated from the canopy kelp, Nereocystis luetkeana.</title>
        <authorList>
            <person name="Pfister C.A."/>
            <person name="Younker I.T."/>
            <person name="Light S.H."/>
        </authorList>
    </citation>
    <scope>NUCLEOTIDE SEQUENCE [LARGE SCALE GENOMIC DNA]</scope>
    <source>
        <strain evidence="16 17">TI.2.07</strain>
    </source>
</reference>
<evidence type="ECO:0000256" key="11">
    <source>
        <dbReference type="ARBA" id="ARBA00023014"/>
    </source>
</evidence>
<dbReference type="NCBIfam" id="TIGR01084">
    <property type="entry name" value="mutY"/>
    <property type="match status" value="1"/>
</dbReference>
<dbReference type="EMBL" id="JBAKBA010000014">
    <property type="protein sequence ID" value="MEL0659009.1"/>
    <property type="molecule type" value="Genomic_DNA"/>
</dbReference>
<evidence type="ECO:0000256" key="4">
    <source>
        <dbReference type="ARBA" id="ARBA00012045"/>
    </source>
</evidence>
<dbReference type="SMART" id="SM00525">
    <property type="entry name" value="FES"/>
    <property type="match status" value="1"/>
</dbReference>
<evidence type="ECO:0000256" key="7">
    <source>
        <dbReference type="ARBA" id="ARBA00022723"/>
    </source>
</evidence>
<dbReference type="InterPro" id="IPR005760">
    <property type="entry name" value="A/G_AdeGlyc_MutY"/>
</dbReference>
<dbReference type="InterPro" id="IPR003651">
    <property type="entry name" value="Endonuclease3_FeS-loop_motif"/>
</dbReference>
<evidence type="ECO:0000256" key="6">
    <source>
        <dbReference type="ARBA" id="ARBA00022485"/>
    </source>
</evidence>
<keyword evidence="10 14" id="KW-0408">Iron</keyword>
<dbReference type="Pfam" id="PF10576">
    <property type="entry name" value="EndIII_4Fe-2S"/>
    <property type="match status" value="1"/>
</dbReference>
<evidence type="ECO:0000313" key="16">
    <source>
        <dbReference type="EMBL" id="MEL0659009.1"/>
    </source>
</evidence>
<comment type="catalytic activity">
    <reaction evidence="1 14">
        <text>Hydrolyzes free adenine bases from 7,8-dihydro-8-oxoguanine:adenine mismatched double-stranded DNA, leaving an apurinic site.</text>
        <dbReference type="EC" id="3.2.2.31"/>
    </reaction>
</comment>
<name>A0ABU9HAV2_9GAMM</name>
<dbReference type="RefSeq" id="WP_341627610.1">
    <property type="nucleotide sequence ID" value="NZ_JBAKBA010000014.1"/>
</dbReference>
<keyword evidence="9 16" id="KW-0378">Hydrolase</keyword>
<evidence type="ECO:0000313" key="17">
    <source>
        <dbReference type="Proteomes" id="UP001366060"/>
    </source>
</evidence>
<dbReference type="PROSITE" id="PS00764">
    <property type="entry name" value="ENDONUCLEASE_III_1"/>
    <property type="match status" value="1"/>
</dbReference>
<evidence type="ECO:0000256" key="8">
    <source>
        <dbReference type="ARBA" id="ARBA00022763"/>
    </source>
</evidence>
<dbReference type="InterPro" id="IPR011257">
    <property type="entry name" value="DNA_glycosylase"/>
</dbReference>
<keyword evidence="8 14" id="KW-0227">DNA damage</keyword>
<keyword evidence="12" id="KW-0234">DNA repair</keyword>
<organism evidence="16 17">
    <name type="scientific">Psychromonas arctica</name>
    <dbReference type="NCBI Taxonomy" id="168275"/>
    <lineage>
        <taxon>Bacteria</taxon>
        <taxon>Pseudomonadati</taxon>
        <taxon>Pseudomonadota</taxon>
        <taxon>Gammaproteobacteria</taxon>
        <taxon>Alteromonadales</taxon>
        <taxon>Psychromonadaceae</taxon>
        <taxon>Psychromonas</taxon>
    </lineage>
</organism>
<comment type="similarity">
    <text evidence="3 14">Belongs to the Nth/MutY family.</text>
</comment>
<dbReference type="Proteomes" id="UP001366060">
    <property type="component" value="Unassembled WGS sequence"/>
</dbReference>
<dbReference type="InterPro" id="IPR003265">
    <property type="entry name" value="HhH-GPD_domain"/>
</dbReference>
<dbReference type="Gene3D" id="1.10.1670.10">
    <property type="entry name" value="Helix-hairpin-Helix base-excision DNA repair enzymes (C-terminal)"/>
    <property type="match status" value="1"/>
</dbReference>
<evidence type="ECO:0000256" key="14">
    <source>
        <dbReference type="RuleBase" id="RU365096"/>
    </source>
</evidence>
<dbReference type="Gene3D" id="3.90.79.10">
    <property type="entry name" value="Nucleoside Triphosphate Pyrophosphohydrolase"/>
    <property type="match status" value="1"/>
</dbReference>
<evidence type="ECO:0000256" key="10">
    <source>
        <dbReference type="ARBA" id="ARBA00023004"/>
    </source>
</evidence>
<dbReference type="CDD" id="cd00056">
    <property type="entry name" value="ENDO3c"/>
    <property type="match status" value="1"/>
</dbReference>
<dbReference type="GO" id="GO:0000701">
    <property type="term" value="F:purine-specific mismatch base pair DNA N-glycosylase activity"/>
    <property type="evidence" value="ECO:0007669"/>
    <property type="project" value="UniProtKB-EC"/>
</dbReference>
<dbReference type="InterPro" id="IPR015797">
    <property type="entry name" value="NUDIX_hydrolase-like_dom_sf"/>
</dbReference>
<dbReference type="CDD" id="cd03431">
    <property type="entry name" value="NUDIX_DNA_Glycosylase_C-MutY"/>
    <property type="match status" value="1"/>
</dbReference>
<evidence type="ECO:0000256" key="13">
    <source>
        <dbReference type="ARBA" id="ARBA00023295"/>
    </source>
</evidence>
<dbReference type="PANTHER" id="PTHR42944:SF1">
    <property type="entry name" value="ADENINE DNA GLYCOSYLASE"/>
    <property type="match status" value="1"/>
</dbReference>
<dbReference type="SUPFAM" id="SSF48150">
    <property type="entry name" value="DNA-glycosylase"/>
    <property type="match status" value="1"/>
</dbReference>
<accession>A0ABU9HAV2</accession>
<comment type="cofactor">
    <cofactor evidence="14">
        <name>[4Fe-4S] cluster</name>
        <dbReference type="ChEBI" id="CHEBI:49883"/>
    </cofactor>
    <text evidence="14">Binds 1 [4Fe-4S] cluster.</text>
</comment>
<keyword evidence="11" id="KW-0411">Iron-sulfur</keyword>
<dbReference type="InterPro" id="IPR023170">
    <property type="entry name" value="HhH_base_excis_C"/>
</dbReference>
<evidence type="ECO:0000259" key="15">
    <source>
        <dbReference type="SMART" id="SM00478"/>
    </source>
</evidence>
<dbReference type="Pfam" id="PF00730">
    <property type="entry name" value="HhH-GPD"/>
    <property type="match status" value="1"/>
</dbReference>
<evidence type="ECO:0000256" key="2">
    <source>
        <dbReference type="ARBA" id="ARBA00002933"/>
    </source>
</evidence>
<keyword evidence="6" id="KW-0004">4Fe-4S</keyword>
<dbReference type="SMART" id="SM00478">
    <property type="entry name" value="ENDO3c"/>
    <property type="match status" value="1"/>
</dbReference>
<evidence type="ECO:0000256" key="3">
    <source>
        <dbReference type="ARBA" id="ARBA00008343"/>
    </source>
</evidence>
<evidence type="ECO:0000256" key="1">
    <source>
        <dbReference type="ARBA" id="ARBA00000843"/>
    </source>
</evidence>
<dbReference type="SUPFAM" id="SSF55811">
    <property type="entry name" value="Nudix"/>
    <property type="match status" value="1"/>
</dbReference>